<keyword evidence="5 8" id="KW-0863">Zinc-finger</keyword>
<feature type="region of interest" description="Disordered" evidence="9">
    <location>
        <begin position="587"/>
        <end position="608"/>
    </location>
</feature>
<feature type="region of interest" description="Disordered" evidence="9">
    <location>
        <begin position="288"/>
        <end position="332"/>
    </location>
</feature>
<keyword evidence="4" id="KW-0479">Metal-binding</keyword>
<sequence length="953" mass="102629">MQVSQRTGFGRLHTSMIPSTHCLNRSSIPKQATRISSQNEEPSAQRSNHKTSCILSTSKVLSAGSSSTISAPKCNAESHRTTVDHELLPNPKGMVLSTLKGAGLQKECTVSLIKSPKIPKNKSYSISSISKGLSAGCSNTISAPKCNAESHRTTIDRELLPNLKGTVLSTLKGAGLQKAGALPLIKSVKKPNHKSCSISSTSKALSAGCSSTLSAPKCNVESHRTAIGHELLPNPKGKVLSTLKGAGLQKEFSVSLIKSTKKPSLRTGCKDLYASKPSSTKHLIASRDAEQPARNCTQVAGPGPGPGPASPKHSGRMLQAEDAQSRRRSAREYNFAPNSDTVSATFQGLSEHRTGVSKTGGVALTTSVVKPCASNSSSTKYLIASRDAKQAIRDCIQVAEPQKSVAPMRTSPALEVTGAQSMHSTTRVYNSLMLVGDISSTLQGKAGHGTGAPNSCDVTSARNRRRIYHVSGCAKLCAYKTSSRNNLTASRNAKQATKNCSQDAESRPGAKKSNQKNYILSAVSKSNASGRSNSISATKCTGRQLETADPQSMRATERNRHSPPSLRRKVLATLQKLSEDGIRVQNTCTSALNNRPGRQRDSSSRTSENLYKISSTRRQIASVASNQITRNCSQDAGPGAQQCDKSCRLPSFSKVFSTGYYDSISAPRRVNVVMKKHEGKFASRTDNMCTHSCRKREGSPITRVPTMATTKATKLVNKSQFKAHSVKANTRQYAKTGSRRGMLTIRNPHHPLPEAAMTAQVQETEFSFLNGRWSSSSRSAVHEPAFGSRGAHGGSALARPSSTEFGIADGSLNNGVVEEPWMPNGIEDLGNADEQSFLRDNNDQYWELRMDIDNMSYEDLLALEEQMGSVSTGLTDEALTKCLKRVDFKQPSSASGFRGCVPDEKSCSICQEECVDGEEIGILECEHCFHAACIEQWLRLKNWCPICKASALK</sequence>
<dbReference type="OrthoDB" id="690610at2759"/>
<keyword evidence="7" id="KW-0862">Zinc</keyword>
<evidence type="ECO:0000259" key="10">
    <source>
        <dbReference type="PROSITE" id="PS50089"/>
    </source>
</evidence>
<evidence type="ECO:0000256" key="8">
    <source>
        <dbReference type="PROSITE-ProRule" id="PRU00175"/>
    </source>
</evidence>
<evidence type="ECO:0000256" key="5">
    <source>
        <dbReference type="ARBA" id="ARBA00022771"/>
    </source>
</evidence>
<name>A0A835S1G5_VANPL</name>
<dbReference type="PANTHER" id="PTHR22937">
    <property type="entry name" value="E3 UBIQUITIN-PROTEIN LIGASE RNF165"/>
    <property type="match status" value="1"/>
</dbReference>
<gene>
    <name evidence="11" type="ORF">HPP92_003037</name>
</gene>
<dbReference type="GO" id="GO:0061630">
    <property type="term" value="F:ubiquitin protein ligase activity"/>
    <property type="evidence" value="ECO:0007669"/>
    <property type="project" value="UniProtKB-EC"/>
</dbReference>
<dbReference type="GO" id="GO:0008270">
    <property type="term" value="F:zinc ion binding"/>
    <property type="evidence" value="ECO:0007669"/>
    <property type="project" value="UniProtKB-KW"/>
</dbReference>
<evidence type="ECO:0000256" key="3">
    <source>
        <dbReference type="ARBA" id="ARBA00022679"/>
    </source>
</evidence>
<feature type="region of interest" description="Disordered" evidence="9">
    <location>
        <begin position="486"/>
        <end position="568"/>
    </location>
</feature>
<dbReference type="SMART" id="SM00184">
    <property type="entry name" value="RING"/>
    <property type="match status" value="1"/>
</dbReference>
<keyword evidence="3" id="KW-0808">Transferase</keyword>
<dbReference type="EMBL" id="JADCNL010000001">
    <property type="protein sequence ID" value="KAG0498346.1"/>
    <property type="molecule type" value="Genomic_DNA"/>
</dbReference>
<feature type="compositionally biased region" description="Polar residues" evidence="9">
    <location>
        <begin position="515"/>
        <end position="541"/>
    </location>
</feature>
<organism evidence="11 12">
    <name type="scientific">Vanilla planifolia</name>
    <name type="common">Vanilla</name>
    <dbReference type="NCBI Taxonomy" id="51239"/>
    <lineage>
        <taxon>Eukaryota</taxon>
        <taxon>Viridiplantae</taxon>
        <taxon>Streptophyta</taxon>
        <taxon>Embryophyta</taxon>
        <taxon>Tracheophyta</taxon>
        <taxon>Spermatophyta</taxon>
        <taxon>Magnoliopsida</taxon>
        <taxon>Liliopsida</taxon>
        <taxon>Asparagales</taxon>
        <taxon>Orchidaceae</taxon>
        <taxon>Vanilloideae</taxon>
        <taxon>Vanilleae</taxon>
        <taxon>Vanilla</taxon>
    </lineage>
</organism>
<dbReference type="SUPFAM" id="SSF57850">
    <property type="entry name" value="RING/U-box"/>
    <property type="match status" value="1"/>
</dbReference>
<evidence type="ECO:0000256" key="7">
    <source>
        <dbReference type="ARBA" id="ARBA00022833"/>
    </source>
</evidence>
<feature type="compositionally biased region" description="Polar residues" evidence="9">
    <location>
        <begin position="16"/>
        <end position="51"/>
    </location>
</feature>
<evidence type="ECO:0000313" key="12">
    <source>
        <dbReference type="Proteomes" id="UP000636800"/>
    </source>
</evidence>
<comment type="caution">
    <text evidence="11">The sequence shown here is derived from an EMBL/GenBank/DDBJ whole genome shotgun (WGS) entry which is preliminary data.</text>
</comment>
<comment type="catalytic activity">
    <reaction evidence="1">
        <text>S-ubiquitinyl-[E2 ubiquitin-conjugating enzyme]-L-cysteine + [acceptor protein]-L-lysine = [E2 ubiquitin-conjugating enzyme]-L-cysteine + N(6)-ubiquitinyl-[acceptor protein]-L-lysine.</text>
        <dbReference type="EC" id="2.3.2.27"/>
    </reaction>
</comment>
<evidence type="ECO:0000256" key="9">
    <source>
        <dbReference type="SAM" id="MobiDB-lite"/>
    </source>
</evidence>
<dbReference type="Pfam" id="PF13639">
    <property type="entry name" value="zf-RING_2"/>
    <property type="match status" value="1"/>
</dbReference>
<dbReference type="InterPro" id="IPR045191">
    <property type="entry name" value="MBR1/2-like"/>
</dbReference>
<keyword evidence="6" id="KW-0833">Ubl conjugation pathway</keyword>
<feature type="region of interest" description="Disordered" evidence="9">
    <location>
        <begin position="1"/>
        <end position="51"/>
    </location>
</feature>
<evidence type="ECO:0000256" key="4">
    <source>
        <dbReference type="ARBA" id="ARBA00022723"/>
    </source>
</evidence>
<protein>
    <recommendedName>
        <fullName evidence="2">RING-type E3 ubiquitin transferase</fullName>
        <ecNumber evidence="2">2.3.2.27</ecNumber>
    </recommendedName>
</protein>
<proteinExistence type="predicted"/>
<reference evidence="11 12" key="1">
    <citation type="journal article" date="2020" name="Nat. Food">
        <title>A phased Vanilla planifolia genome enables genetic improvement of flavour and production.</title>
        <authorList>
            <person name="Hasing T."/>
            <person name="Tang H."/>
            <person name="Brym M."/>
            <person name="Khazi F."/>
            <person name="Huang T."/>
            <person name="Chambers A.H."/>
        </authorList>
    </citation>
    <scope>NUCLEOTIDE SEQUENCE [LARGE SCALE GENOMIC DNA]</scope>
    <source>
        <tissue evidence="11">Leaf</tissue>
    </source>
</reference>
<evidence type="ECO:0000313" key="11">
    <source>
        <dbReference type="EMBL" id="KAG0498346.1"/>
    </source>
</evidence>
<dbReference type="Gene3D" id="3.30.40.10">
    <property type="entry name" value="Zinc/RING finger domain, C3HC4 (zinc finger)"/>
    <property type="match status" value="1"/>
</dbReference>
<dbReference type="PROSITE" id="PS50089">
    <property type="entry name" value="ZF_RING_2"/>
    <property type="match status" value="1"/>
</dbReference>
<dbReference type="Proteomes" id="UP000636800">
    <property type="component" value="Chromosome 1"/>
</dbReference>
<dbReference type="InterPro" id="IPR013083">
    <property type="entry name" value="Znf_RING/FYVE/PHD"/>
</dbReference>
<dbReference type="EC" id="2.3.2.27" evidence="2"/>
<feature type="compositionally biased region" description="Polar residues" evidence="9">
    <location>
        <begin position="486"/>
        <end position="503"/>
    </location>
</feature>
<evidence type="ECO:0000256" key="1">
    <source>
        <dbReference type="ARBA" id="ARBA00000900"/>
    </source>
</evidence>
<dbReference type="PANTHER" id="PTHR22937:SF136">
    <property type="entry name" value="RING-TYPE E3 UBIQUITIN TRANSFERASE"/>
    <property type="match status" value="1"/>
</dbReference>
<dbReference type="InterPro" id="IPR001841">
    <property type="entry name" value="Znf_RING"/>
</dbReference>
<evidence type="ECO:0000256" key="6">
    <source>
        <dbReference type="ARBA" id="ARBA00022786"/>
    </source>
</evidence>
<feature type="domain" description="RING-type" evidence="10">
    <location>
        <begin position="907"/>
        <end position="948"/>
    </location>
</feature>
<keyword evidence="12" id="KW-1185">Reference proteome</keyword>
<dbReference type="AlphaFoldDB" id="A0A835S1G5"/>
<accession>A0A835S1G5</accession>
<evidence type="ECO:0000256" key="2">
    <source>
        <dbReference type="ARBA" id="ARBA00012483"/>
    </source>
</evidence>